<dbReference type="Pfam" id="PF02525">
    <property type="entry name" value="Flavodoxin_2"/>
    <property type="match status" value="1"/>
</dbReference>
<dbReference type="Proteomes" id="UP001229244">
    <property type="component" value="Unassembled WGS sequence"/>
</dbReference>
<keyword evidence="5" id="KW-1185">Reference proteome</keyword>
<evidence type="ECO:0000313" key="5">
    <source>
        <dbReference type="Proteomes" id="UP001229244"/>
    </source>
</evidence>
<dbReference type="InterPro" id="IPR029039">
    <property type="entry name" value="Flavoprotein-like_sf"/>
</dbReference>
<protein>
    <submittedName>
        <fullName evidence="4">NADPH-quinone reductase</fullName>
    </submittedName>
</protein>
<dbReference type="InterPro" id="IPR003680">
    <property type="entry name" value="Flavodoxin_fold"/>
</dbReference>
<proteinExistence type="inferred from homology"/>
<name>A0AAE4ARD9_9HYPH</name>
<evidence type="ECO:0000259" key="3">
    <source>
        <dbReference type="Pfam" id="PF02525"/>
    </source>
</evidence>
<evidence type="ECO:0000256" key="2">
    <source>
        <dbReference type="ARBA" id="ARBA00023002"/>
    </source>
</evidence>
<dbReference type="Gene3D" id="3.40.50.360">
    <property type="match status" value="1"/>
</dbReference>
<dbReference type="EMBL" id="JAUSUL010000001">
    <property type="protein sequence ID" value="MDQ0313903.1"/>
    <property type="molecule type" value="Genomic_DNA"/>
</dbReference>
<evidence type="ECO:0000256" key="1">
    <source>
        <dbReference type="ARBA" id="ARBA00006252"/>
    </source>
</evidence>
<comment type="caution">
    <text evidence="4">The sequence shown here is derived from an EMBL/GenBank/DDBJ whole genome shotgun (WGS) entry which is preliminary data.</text>
</comment>
<gene>
    <name evidence="4" type="ORF">J2S73_000340</name>
</gene>
<comment type="similarity">
    <text evidence="1">Belongs to the NAD(P)H dehydrogenase (quinone) family.</text>
</comment>
<organism evidence="4 5">
    <name type="scientific">Amorphus orientalis</name>
    <dbReference type="NCBI Taxonomy" id="649198"/>
    <lineage>
        <taxon>Bacteria</taxon>
        <taxon>Pseudomonadati</taxon>
        <taxon>Pseudomonadota</taxon>
        <taxon>Alphaproteobacteria</taxon>
        <taxon>Hyphomicrobiales</taxon>
        <taxon>Amorphaceae</taxon>
        <taxon>Amorphus</taxon>
    </lineage>
</organism>
<dbReference type="RefSeq" id="WP_306883693.1">
    <property type="nucleotide sequence ID" value="NZ_JAUSUL010000001.1"/>
</dbReference>
<dbReference type="SUPFAM" id="SSF52218">
    <property type="entry name" value="Flavoproteins"/>
    <property type="match status" value="1"/>
</dbReference>
<feature type="domain" description="Flavodoxin-like fold" evidence="3">
    <location>
        <begin position="1"/>
        <end position="146"/>
    </location>
</feature>
<accession>A0AAE4ARD9</accession>
<keyword evidence="2" id="KW-0560">Oxidoreductase</keyword>
<dbReference type="PANTHER" id="PTHR10204:SF34">
    <property type="entry name" value="NAD(P)H DEHYDROGENASE [QUINONE] 1 ISOFORM 1"/>
    <property type="match status" value="1"/>
</dbReference>
<dbReference type="AlphaFoldDB" id="A0AAE4ARD9"/>
<sequence>MRVLVVQAHPCADSFNAAVRDKAVAALEAAGHEVRVADLYAEGFDPVMGAEERRRYHDRGENEKPVAGEIERLLWAEGLVFVYPTWWFGLPAILKGWLDRVFVPHVTFTMPPGPDGLKGRLQSIRAISVVTTCGATWFVSKLMGEPGRRTILRGIRALCHRRCRTRYHALYQMDTVSLDARTRFLAEVDTAMRRFGR</sequence>
<reference evidence="4" key="1">
    <citation type="submission" date="2023-07" db="EMBL/GenBank/DDBJ databases">
        <title>Genomic Encyclopedia of Type Strains, Phase IV (KMG-IV): sequencing the most valuable type-strain genomes for metagenomic binning, comparative biology and taxonomic classification.</title>
        <authorList>
            <person name="Goeker M."/>
        </authorList>
    </citation>
    <scope>NUCLEOTIDE SEQUENCE</scope>
    <source>
        <strain evidence="4">DSM 21202</strain>
    </source>
</reference>
<dbReference type="InterPro" id="IPR051545">
    <property type="entry name" value="NAD(P)H_dehydrogenase_qn"/>
</dbReference>
<evidence type="ECO:0000313" key="4">
    <source>
        <dbReference type="EMBL" id="MDQ0313903.1"/>
    </source>
</evidence>
<dbReference type="PANTHER" id="PTHR10204">
    <property type="entry name" value="NAD P H OXIDOREDUCTASE-RELATED"/>
    <property type="match status" value="1"/>
</dbReference>
<dbReference type="GO" id="GO:0005829">
    <property type="term" value="C:cytosol"/>
    <property type="evidence" value="ECO:0007669"/>
    <property type="project" value="TreeGrafter"/>
</dbReference>
<dbReference type="GO" id="GO:0003955">
    <property type="term" value="F:NAD(P)H dehydrogenase (quinone) activity"/>
    <property type="evidence" value="ECO:0007669"/>
    <property type="project" value="TreeGrafter"/>
</dbReference>